<reference evidence="1 2" key="1">
    <citation type="submission" date="2015-12" db="EMBL/GenBank/DDBJ databases">
        <title>Dictyostelia acquired genes for synthesis and detection of signals that induce cell-type specialization by lateral gene transfer from prokaryotes.</title>
        <authorList>
            <person name="Gloeckner G."/>
            <person name="Schaap P."/>
        </authorList>
    </citation>
    <scope>NUCLEOTIDE SEQUENCE [LARGE SCALE GENOMIC DNA]</scope>
    <source>
        <strain evidence="1 2">TK</strain>
    </source>
</reference>
<sequence length="345" mass="40826">MEEHAIPQLWNYRLFKSEKYSIPFINCPFKEKLNPYLSDCLGEHLEWLKTIFQQPQQAHRFIQFESYIVNAYLFPLSSKEEFKYINMVNDWIYVFDDLYLEYGTISQEYIDHLFDPEAIHEQTDDNFAFRFWQGFRPLYQIPTCNRQSLNHYLRVIRDWSHSIISLNHDPSLLRATMTLSEYVDIRYNDIGSIMVMACAMISHRVLPETIINNHQLKELLYWYTLANLLVSDIYSFKKEINNHKLDNYIKIRAIQTESIQIAMESTVNAIHHAYNKINVISDLLQNDTQLSEDDQQLLKDYITRLKYATAGNLRASIICPRKSAINLVLDVNNIQLFLGTVDEIE</sequence>
<dbReference type="STRING" id="361077.A0A151Z379"/>
<evidence type="ECO:0000313" key="2">
    <source>
        <dbReference type="Proteomes" id="UP000076078"/>
    </source>
</evidence>
<protein>
    <recommendedName>
        <fullName evidence="3">Terpene synthase</fullName>
    </recommendedName>
</protein>
<dbReference type="Gene3D" id="1.10.600.10">
    <property type="entry name" value="Farnesyl Diphosphate Synthase"/>
    <property type="match status" value="1"/>
</dbReference>
<dbReference type="Pfam" id="PF19086">
    <property type="entry name" value="Terpene_syn_C_2"/>
    <property type="match status" value="1"/>
</dbReference>
<comment type="caution">
    <text evidence="1">The sequence shown here is derived from an EMBL/GenBank/DDBJ whole genome shotgun (WGS) entry which is preliminary data.</text>
</comment>
<dbReference type="InParanoid" id="A0A151Z379"/>
<dbReference type="AlphaFoldDB" id="A0A151Z379"/>
<organism evidence="1 2">
    <name type="scientific">Tieghemostelium lacteum</name>
    <name type="common">Slime mold</name>
    <name type="synonym">Dictyostelium lacteum</name>
    <dbReference type="NCBI Taxonomy" id="361077"/>
    <lineage>
        <taxon>Eukaryota</taxon>
        <taxon>Amoebozoa</taxon>
        <taxon>Evosea</taxon>
        <taxon>Eumycetozoa</taxon>
        <taxon>Dictyostelia</taxon>
        <taxon>Dictyosteliales</taxon>
        <taxon>Raperosteliaceae</taxon>
        <taxon>Tieghemostelium</taxon>
    </lineage>
</organism>
<dbReference type="OMA" id="ACAMISH"/>
<evidence type="ECO:0000313" key="1">
    <source>
        <dbReference type="EMBL" id="KYQ88274.1"/>
    </source>
</evidence>
<gene>
    <name evidence="1" type="ORF">DLAC_10965</name>
</gene>
<dbReference type="OrthoDB" id="2861623at2759"/>
<dbReference type="Proteomes" id="UP000076078">
    <property type="component" value="Unassembled WGS sequence"/>
</dbReference>
<evidence type="ECO:0008006" key="3">
    <source>
        <dbReference type="Google" id="ProtNLM"/>
    </source>
</evidence>
<dbReference type="InterPro" id="IPR008949">
    <property type="entry name" value="Isoprenoid_synthase_dom_sf"/>
</dbReference>
<dbReference type="SUPFAM" id="SSF48576">
    <property type="entry name" value="Terpenoid synthases"/>
    <property type="match status" value="1"/>
</dbReference>
<accession>A0A151Z379</accession>
<name>A0A151Z379_TIELA</name>
<dbReference type="EMBL" id="LODT01000051">
    <property type="protein sequence ID" value="KYQ88274.1"/>
    <property type="molecule type" value="Genomic_DNA"/>
</dbReference>
<keyword evidence="2" id="KW-1185">Reference proteome</keyword>
<proteinExistence type="predicted"/>